<dbReference type="Proteomes" id="UP000886814">
    <property type="component" value="Unassembled WGS sequence"/>
</dbReference>
<feature type="domain" description="D-isomer specific 2-hydroxyacid dehydrogenase NAD-binding" evidence="6">
    <location>
        <begin position="103"/>
        <end position="278"/>
    </location>
</feature>
<reference evidence="7" key="2">
    <citation type="submission" date="2021-04" db="EMBL/GenBank/DDBJ databases">
        <authorList>
            <person name="Gilroy R."/>
        </authorList>
    </citation>
    <scope>NUCLEOTIDE SEQUENCE</scope>
    <source>
        <strain evidence="7">CHK195-9823</strain>
    </source>
</reference>
<organism evidence="7 8">
    <name type="scientific">Candidatus Blautia stercorigallinarum</name>
    <dbReference type="NCBI Taxonomy" id="2838501"/>
    <lineage>
        <taxon>Bacteria</taxon>
        <taxon>Bacillati</taxon>
        <taxon>Bacillota</taxon>
        <taxon>Clostridia</taxon>
        <taxon>Lachnospirales</taxon>
        <taxon>Lachnospiraceae</taxon>
        <taxon>Blautia</taxon>
    </lineage>
</organism>
<evidence type="ECO:0000256" key="4">
    <source>
        <dbReference type="RuleBase" id="RU003719"/>
    </source>
</evidence>
<evidence type="ECO:0000256" key="1">
    <source>
        <dbReference type="ARBA" id="ARBA00005854"/>
    </source>
</evidence>
<dbReference type="InterPro" id="IPR006140">
    <property type="entry name" value="D-isomer_DH_NAD-bd"/>
</dbReference>
<evidence type="ECO:0000259" key="5">
    <source>
        <dbReference type="Pfam" id="PF00389"/>
    </source>
</evidence>
<keyword evidence="2 4" id="KW-0560">Oxidoreductase</keyword>
<sequence length="316" mass="34922">MQKKTILTVIPVNGKHQELLEKAAQNEKLIFSDPESVTQEQVDQAEIILGNVPPEMVKKAKKLEWLQLNSAGFDAYAKKEIMGDRILTSCSGAYGQAVSEHMFAMLLAMQKKLHLYRDDQKAHKWGDEGQVTSISDTTVIVLGLGDIGKHFAWLAHALGAYVIGIKRTYSPCPEYVDELHLQEDTKGLLPKADAVVSFLPSSEENKGFFGKEFFDQMKPGSLFLNGGRGDTVSTEDLYQALKEGKLGGAALDVTDPEPLPKDHPLWDMPQVFLTPHVSGGYHLSVTLDNVVDICAGNLRRYLAGESLKNLVQVRDE</sequence>
<keyword evidence="3" id="KW-0520">NAD</keyword>
<gene>
    <name evidence="7" type="ORF">H9747_01910</name>
</gene>
<evidence type="ECO:0000259" key="6">
    <source>
        <dbReference type="Pfam" id="PF02826"/>
    </source>
</evidence>
<proteinExistence type="inferred from homology"/>
<dbReference type="InterPro" id="IPR036291">
    <property type="entry name" value="NAD(P)-bd_dom_sf"/>
</dbReference>
<feature type="domain" description="D-isomer specific 2-hydroxyacid dehydrogenase catalytic" evidence="5">
    <location>
        <begin position="14"/>
        <end position="311"/>
    </location>
</feature>
<comment type="caution">
    <text evidence="7">The sequence shown here is derived from an EMBL/GenBank/DDBJ whole genome shotgun (WGS) entry which is preliminary data.</text>
</comment>
<dbReference type="InterPro" id="IPR006139">
    <property type="entry name" value="D-isomer_2_OHA_DH_cat_dom"/>
</dbReference>
<dbReference type="PANTHER" id="PTHR43333">
    <property type="entry name" value="2-HACID_DH_C DOMAIN-CONTAINING PROTEIN"/>
    <property type="match status" value="1"/>
</dbReference>
<dbReference type="SUPFAM" id="SSF52283">
    <property type="entry name" value="Formate/glycerate dehydrogenase catalytic domain-like"/>
    <property type="match status" value="1"/>
</dbReference>
<evidence type="ECO:0000313" key="8">
    <source>
        <dbReference type="Proteomes" id="UP000886814"/>
    </source>
</evidence>
<accession>A0A9D1PBM9</accession>
<dbReference type="EMBL" id="DXIQ01000010">
    <property type="protein sequence ID" value="HIV37746.1"/>
    <property type="molecule type" value="Genomic_DNA"/>
</dbReference>
<comment type="similarity">
    <text evidence="1 4">Belongs to the D-isomer specific 2-hydroxyacid dehydrogenase family.</text>
</comment>
<dbReference type="GO" id="GO:0051287">
    <property type="term" value="F:NAD binding"/>
    <property type="evidence" value="ECO:0007669"/>
    <property type="project" value="InterPro"/>
</dbReference>
<dbReference type="Gene3D" id="3.40.50.720">
    <property type="entry name" value="NAD(P)-binding Rossmann-like Domain"/>
    <property type="match status" value="2"/>
</dbReference>
<dbReference type="Pfam" id="PF02826">
    <property type="entry name" value="2-Hacid_dh_C"/>
    <property type="match status" value="1"/>
</dbReference>
<evidence type="ECO:0000313" key="7">
    <source>
        <dbReference type="EMBL" id="HIV37746.1"/>
    </source>
</evidence>
<dbReference type="PANTHER" id="PTHR43333:SF1">
    <property type="entry name" value="D-ISOMER SPECIFIC 2-HYDROXYACID DEHYDROGENASE NAD-BINDING DOMAIN-CONTAINING PROTEIN"/>
    <property type="match status" value="1"/>
</dbReference>
<dbReference type="AlphaFoldDB" id="A0A9D1PBM9"/>
<dbReference type="GO" id="GO:0016616">
    <property type="term" value="F:oxidoreductase activity, acting on the CH-OH group of donors, NAD or NADP as acceptor"/>
    <property type="evidence" value="ECO:0007669"/>
    <property type="project" value="InterPro"/>
</dbReference>
<dbReference type="Pfam" id="PF00389">
    <property type="entry name" value="2-Hacid_dh"/>
    <property type="match status" value="1"/>
</dbReference>
<dbReference type="SUPFAM" id="SSF51735">
    <property type="entry name" value="NAD(P)-binding Rossmann-fold domains"/>
    <property type="match status" value="1"/>
</dbReference>
<evidence type="ECO:0000256" key="3">
    <source>
        <dbReference type="ARBA" id="ARBA00023027"/>
    </source>
</evidence>
<protein>
    <submittedName>
        <fullName evidence="7">D-2-hydroxyacid dehydrogenase</fullName>
    </submittedName>
</protein>
<reference evidence="7" key="1">
    <citation type="journal article" date="2021" name="PeerJ">
        <title>Extensive microbial diversity within the chicken gut microbiome revealed by metagenomics and culture.</title>
        <authorList>
            <person name="Gilroy R."/>
            <person name="Ravi A."/>
            <person name="Getino M."/>
            <person name="Pursley I."/>
            <person name="Horton D.L."/>
            <person name="Alikhan N.F."/>
            <person name="Baker D."/>
            <person name="Gharbi K."/>
            <person name="Hall N."/>
            <person name="Watson M."/>
            <person name="Adriaenssens E.M."/>
            <person name="Foster-Nyarko E."/>
            <person name="Jarju S."/>
            <person name="Secka A."/>
            <person name="Antonio M."/>
            <person name="Oren A."/>
            <person name="Chaudhuri R.R."/>
            <person name="La Ragione R."/>
            <person name="Hildebrand F."/>
            <person name="Pallen M.J."/>
        </authorList>
    </citation>
    <scope>NUCLEOTIDE SEQUENCE</scope>
    <source>
        <strain evidence="7">CHK195-9823</strain>
    </source>
</reference>
<name>A0A9D1PBM9_9FIRM</name>
<dbReference type="CDD" id="cd05300">
    <property type="entry name" value="2-Hacid_dh_1"/>
    <property type="match status" value="1"/>
</dbReference>
<evidence type="ECO:0000256" key="2">
    <source>
        <dbReference type="ARBA" id="ARBA00023002"/>
    </source>
</evidence>